<evidence type="ECO:0000313" key="2">
    <source>
        <dbReference type="Proteomes" id="UP001227268"/>
    </source>
</evidence>
<sequence>MSFLKRAKDRVRNFQSSQPATGSSSLPAAEEEATERSLCWKADFGQESPVTKNFYHELGNHGWGNNEAQNYVNAPANSFHGKHTSSNGTTTTPALIIRAIINHSAHDKSHDAYTSARLSSHRGLGHPRGYLSARITAPVAPGIWPAFWLLPQDPFVWPNEGEVDIMESWNGDPDNHSCLHWGHYNGQDWNKHRVLKTRTPGLPTADGVLFGFAWSEDPATGIGKLIWYINNIPIMRASKPPGTRPMKDFRILFNIAVGGTLNKGRLPEDGVYEMAVREMEVWDAPPPSVGGGWAGFERDWKRTQEGLSASIIGRSRSIL</sequence>
<reference evidence="1" key="1">
    <citation type="submission" date="2023-04" db="EMBL/GenBank/DDBJ databases">
        <title>Draft Genome sequencing of Naganishia species isolated from polar environments using Oxford Nanopore Technology.</title>
        <authorList>
            <person name="Leo P."/>
            <person name="Venkateswaran K."/>
        </authorList>
    </citation>
    <scope>NUCLEOTIDE SEQUENCE</scope>
    <source>
        <strain evidence="1">MNA-CCFEE 5423</strain>
    </source>
</reference>
<keyword evidence="2" id="KW-1185">Reference proteome</keyword>
<accession>A0ACC2VYU5</accession>
<protein>
    <submittedName>
        <fullName evidence="1">Uncharacterized protein</fullName>
    </submittedName>
</protein>
<dbReference type="Proteomes" id="UP001227268">
    <property type="component" value="Unassembled WGS sequence"/>
</dbReference>
<comment type="caution">
    <text evidence="1">The sequence shown here is derived from an EMBL/GenBank/DDBJ whole genome shotgun (WGS) entry which is preliminary data.</text>
</comment>
<organism evidence="1 2">
    <name type="scientific">Naganishia friedmannii</name>
    <dbReference type="NCBI Taxonomy" id="89922"/>
    <lineage>
        <taxon>Eukaryota</taxon>
        <taxon>Fungi</taxon>
        <taxon>Dikarya</taxon>
        <taxon>Basidiomycota</taxon>
        <taxon>Agaricomycotina</taxon>
        <taxon>Tremellomycetes</taxon>
        <taxon>Filobasidiales</taxon>
        <taxon>Filobasidiaceae</taxon>
        <taxon>Naganishia</taxon>
    </lineage>
</organism>
<proteinExistence type="predicted"/>
<evidence type="ECO:0000313" key="1">
    <source>
        <dbReference type="EMBL" id="KAJ9103966.1"/>
    </source>
</evidence>
<gene>
    <name evidence="1" type="ORF">QFC21_002429</name>
</gene>
<dbReference type="EMBL" id="JASBWT010000006">
    <property type="protein sequence ID" value="KAJ9103966.1"/>
    <property type="molecule type" value="Genomic_DNA"/>
</dbReference>
<name>A0ACC2VYU5_9TREE</name>